<feature type="compositionally biased region" description="Basic and acidic residues" evidence="1">
    <location>
        <begin position="64"/>
        <end position="74"/>
    </location>
</feature>
<organism evidence="2 3">
    <name type="scientific">Colletotrichum fioriniae PJ7</name>
    <dbReference type="NCBI Taxonomy" id="1445577"/>
    <lineage>
        <taxon>Eukaryota</taxon>
        <taxon>Fungi</taxon>
        <taxon>Dikarya</taxon>
        <taxon>Ascomycota</taxon>
        <taxon>Pezizomycotina</taxon>
        <taxon>Sordariomycetes</taxon>
        <taxon>Hypocreomycetidae</taxon>
        <taxon>Glomerellales</taxon>
        <taxon>Glomerellaceae</taxon>
        <taxon>Colletotrichum</taxon>
        <taxon>Colletotrichum acutatum species complex</taxon>
    </lineage>
</organism>
<keyword evidence="3" id="KW-1185">Reference proteome</keyword>
<evidence type="ECO:0000313" key="3">
    <source>
        <dbReference type="Proteomes" id="UP000020467"/>
    </source>
</evidence>
<dbReference type="AlphaFoldDB" id="A0A010QE12"/>
<sequence>MGIVPIAPYQMRNQGTQRRDSETPDLRYSILVGLLALSESLPLPTSPHDTPQRDRSRPRTPQKKQAEAKPDRRPPGAPRTGPPLTDVLPYIQRH</sequence>
<protein>
    <submittedName>
        <fullName evidence="2">Uncharacterized protein</fullName>
    </submittedName>
</protein>
<dbReference type="KEGG" id="cfj:CFIO01_04447"/>
<dbReference type="HOGENOM" id="CLU_2386005_0_0_1"/>
<feature type="region of interest" description="Disordered" evidence="1">
    <location>
        <begin position="38"/>
        <end position="94"/>
    </location>
</feature>
<dbReference type="Proteomes" id="UP000020467">
    <property type="component" value="Unassembled WGS sequence"/>
</dbReference>
<name>A0A010QE12_9PEZI</name>
<evidence type="ECO:0000256" key="1">
    <source>
        <dbReference type="SAM" id="MobiDB-lite"/>
    </source>
</evidence>
<proteinExistence type="predicted"/>
<dbReference type="EMBL" id="JARH01000663">
    <property type="protein sequence ID" value="EXF78102.1"/>
    <property type="molecule type" value="Genomic_DNA"/>
</dbReference>
<reference evidence="2 3" key="1">
    <citation type="submission" date="2014-02" db="EMBL/GenBank/DDBJ databases">
        <title>The genome sequence of Colletotrichum fioriniae PJ7.</title>
        <authorList>
            <person name="Baroncelli R."/>
            <person name="Thon M.R."/>
        </authorList>
    </citation>
    <scope>NUCLEOTIDE SEQUENCE [LARGE SCALE GENOMIC DNA]</scope>
    <source>
        <strain evidence="2 3">PJ7</strain>
    </source>
</reference>
<feature type="region of interest" description="Disordered" evidence="1">
    <location>
        <begin position="1"/>
        <end position="24"/>
    </location>
</feature>
<comment type="caution">
    <text evidence="2">The sequence shown here is derived from an EMBL/GenBank/DDBJ whole genome shotgun (WGS) entry which is preliminary data.</text>
</comment>
<gene>
    <name evidence="2" type="ORF">CFIO01_04447</name>
</gene>
<evidence type="ECO:0000313" key="2">
    <source>
        <dbReference type="EMBL" id="EXF78102.1"/>
    </source>
</evidence>
<accession>A0A010QE12</accession>